<accession>A0ACC0D3F6</accession>
<dbReference type="EMBL" id="MU394310">
    <property type="protein sequence ID" value="KAI6087087.1"/>
    <property type="molecule type" value="Genomic_DNA"/>
</dbReference>
<sequence length="557" mass="61535">MDSDSEDSFEFEVEDETTHVGGDGSVVPNSLSRSQAWNLYVSHAFSTWNARGYEFAAILFTAAAYPDTLVAAALRMIIVYFSMILFSGWVGNWVEHSPNRLRTLLSTIIVNRGSVILGSFFWILILSQQDLVGDEASFVLPSNAVIKGIGFAVAVTFGIIERLSSSGNLISMERDWVVTVAAPVGQAYDLTHLNAVMRRIDLVCKLIAPILIAAVISALGSIRLGVVFTGLTSLFSIPVEVFSATRVWNSSPVLQAPRAVPPPPQPTAATQSRSWLARTRQYFHGFEMYFSTVVWVPSVALALMHFNMLTWRATFITYLINVGYSLNTITIARAVGSVFEITSTVITPRGIRYLGKTRRRHARLPSDDDDESGVGLIAGDHEEDEGEDRDVQTVVGLQRFGLWGASWQVVNTIPVTVALWAISALKEDESLSAVARRVVGEQASPNLAWSIILFSFLALSRLGVWVFDLTTQQLTQTLVPAHQRSSFAGTENSVVNIFELLGAVAAIAFPRIEQYRWLALASLVSVVISWAMYADWVRRQRGHLVHWEKLAQGVRLR</sequence>
<protein>
    <submittedName>
        <fullName evidence="1">Ferroporti-1</fullName>
    </submittedName>
</protein>
<reference evidence="1 2" key="1">
    <citation type="journal article" date="2022" name="New Phytol.">
        <title>Ecological generalism drives hyperdiversity of secondary metabolite gene clusters in xylarialean endophytes.</title>
        <authorList>
            <person name="Franco M.E.E."/>
            <person name="Wisecaver J.H."/>
            <person name="Arnold A.E."/>
            <person name="Ju Y.M."/>
            <person name="Slot J.C."/>
            <person name="Ahrendt S."/>
            <person name="Moore L.P."/>
            <person name="Eastman K.E."/>
            <person name="Scott K."/>
            <person name="Konkel Z."/>
            <person name="Mondo S.J."/>
            <person name="Kuo A."/>
            <person name="Hayes R.D."/>
            <person name="Haridas S."/>
            <person name="Andreopoulos B."/>
            <person name="Riley R."/>
            <person name="LaButti K."/>
            <person name="Pangilinan J."/>
            <person name="Lipzen A."/>
            <person name="Amirebrahimi M."/>
            <person name="Yan J."/>
            <person name="Adam C."/>
            <person name="Keymanesh K."/>
            <person name="Ng V."/>
            <person name="Louie K."/>
            <person name="Northen T."/>
            <person name="Drula E."/>
            <person name="Henrissat B."/>
            <person name="Hsieh H.M."/>
            <person name="Youens-Clark K."/>
            <person name="Lutzoni F."/>
            <person name="Miadlikowska J."/>
            <person name="Eastwood D.C."/>
            <person name="Hamelin R.C."/>
            <person name="Grigoriev I.V."/>
            <person name="U'Ren J.M."/>
        </authorList>
    </citation>
    <scope>NUCLEOTIDE SEQUENCE [LARGE SCALE GENOMIC DNA]</scope>
    <source>
        <strain evidence="1 2">ER1909</strain>
    </source>
</reference>
<evidence type="ECO:0000313" key="1">
    <source>
        <dbReference type="EMBL" id="KAI6087087.1"/>
    </source>
</evidence>
<dbReference type="Proteomes" id="UP001497680">
    <property type="component" value="Unassembled WGS sequence"/>
</dbReference>
<evidence type="ECO:0000313" key="2">
    <source>
        <dbReference type="Proteomes" id="UP001497680"/>
    </source>
</evidence>
<proteinExistence type="predicted"/>
<comment type="caution">
    <text evidence="1">The sequence shown here is derived from an EMBL/GenBank/DDBJ whole genome shotgun (WGS) entry which is preliminary data.</text>
</comment>
<organism evidence="1 2">
    <name type="scientific">Hypoxylon rubiginosum</name>
    <dbReference type="NCBI Taxonomy" id="110542"/>
    <lineage>
        <taxon>Eukaryota</taxon>
        <taxon>Fungi</taxon>
        <taxon>Dikarya</taxon>
        <taxon>Ascomycota</taxon>
        <taxon>Pezizomycotina</taxon>
        <taxon>Sordariomycetes</taxon>
        <taxon>Xylariomycetidae</taxon>
        <taxon>Xylariales</taxon>
        <taxon>Hypoxylaceae</taxon>
        <taxon>Hypoxylon</taxon>
    </lineage>
</organism>
<keyword evidence="2" id="KW-1185">Reference proteome</keyword>
<gene>
    <name evidence="1" type="ORF">F4821DRAFT_118850</name>
</gene>
<name>A0ACC0D3F6_9PEZI</name>